<protein>
    <recommendedName>
        <fullName evidence="1">HAT C-terminal dimerisation domain-containing protein</fullName>
    </recommendedName>
</protein>
<dbReference type="SUPFAM" id="SSF53098">
    <property type="entry name" value="Ribonuclease H-like"/>
    <property type="match status" value="1"/>
</dbReference>
<dbReference type="GO" id="GO:0046983">
    <property type="term" value="F:protein dimerization activity"/>
    <property type="evidence" value="ECO:0007669"/>
    <property type="project" value="InterPro"/>
</dbReference>
<accession>A0AAD9TCT4</accession>
<feature type="domain" description="HAT C-terminal dimerisation" evidence="1">
    <location>
        <begin position="100"/>
        <end position="181"/>
    </location>
</feature>
<evidence type="ECO:0000313" key="3">
    <source>
        <dbReference type="Proteomes" id="UP001280121"/>
    </source>
</evidence>
<name>A0AAD9TCT4_9ROSI</name>
<keyword evidence="3" id="KW-1185">Reference proteome</keyword>
<sequence>MLASSLKFVKAFDRLDDEDLHYQTYFKEDENEQKGIGPPHFEDWENAKSALFNSGGGGGGGVEIPTFCDLESDDISVFDLSIAFSETVENQENLICRNKVEKYLLEPVERERSNFDILTWWSVSSAHYPILALIAKDVFAMSISTVASESAFSCGGRVLDPFRSSLTPKMVKCLICTQNWLQAKYHRSQLEEEVMLAQNVDSSLENLQLIEDAETVETTHKFKVQALVKQEEEAMLICIDLLYPPGSGIAKDFFEVKGFFD</sequence>
<dbReference type="PANTHER" id="PTHR23272">
    <property type="entry name" value="BED FINGER-RELATED"/>
    <property type="match status" value="1"/>
</dbReference>
<dbReference type="PANTHER" id="PTHR23272:SF184">
    <property type="entry name" value="OS03G0311250 PROTEIN"/>
    <property type="match status" value="1"/>
</dbReference>
<proteinExistence type="predicted"/>
<gene>
    <name evidence="2" type="ORF">Ddye_028566</name>
</gene>
<evidence type="ECO:0000313" key="2">
    <source>
        <dbReference type="EMBL" id="KAK2633774.1"/>
    </source>
</evidence>
<dbReference type="InterPro" id="IPR012337">
    <property type="entry name" value="RNaseH-like_sf"/>
</dbReference>
<organism evidence="2 3">
    <name type="scientific">Dipteronia dyeriana</name>
    <dbReference type="NCBI Taxonomy" id="168575"/>
    <lineage>
        <taxon>Eukaryota</taxon>
        <taxon>Viridiplantae</taxon>
        <taxon>Streptophyta</taxon>
        <taxon>Embryophyta</taxon>
        <taxon>Tracheophyta</taxon>
        <taxon>Spermatophyta</taxon>
        <taxon>Magnoliopsida</taxon>
        <taxon>eudicotyledons</taxon>
        <taxon>Gunneridae</taxon>
        <taxon>Pentapetalae</taxon>
        <taxon>rosids</taxon>
        <taxon>malvids</taxon>
        <taxon>Sapindales</taxon>
        <taxon>Sapindaceae</taxon>
        <taxon>Hippocastanoideae</taxon>
        <taxon>Acereae</taxon>
        <taxon>Dipteronia</taxon>
    </lineage>
</organism>
<dbReference type="AlphaFoldDB" id="A0AAD9TCT4"/>
<reference evidence="2" key="1">
    <citation type="journal article" date="2023" name="Plant J.">
        <title>Genome sequences and population genomics provide insights into the demographic history, inbreeding, and mutation load of two 'living fossil' tree species of Dipteronia.</title>
        <authorList>
            <person name="Feng Y."/>
            <person name="Comes H.P."/>
            <person name="Chen J."/>
            <person name="Zhu S."/>
            <person name="Lu R."/>
            <person name="Zhang X."/>
            <person name="Li P."/>
            <person name="Qiu J."/>
            <person name="Olsen K.M."/>
            <person name="Qiu Y."/>
        </authorList>
    </citation>
    <scope>NUCLEOTIDE SEQUENCE</scope>
    <source>
        <strain evidence="2">KIB01</strain>
    </source>
</reference>
<dbReference type="EMBL" id="JANJYI010000009">
    <property type="protein sequence ID" value="KAK2633774.1"/>
    <property type="molecule type" value="Genomic_DNA"/>
</dbReference>
<dbReference type="Proteomes" id="UP001280121">
    <property type="component" value="Unassembled WGS sequence"/>
</dbReference>
<comment type="caution">
    <text evidence="2">The sequence shown here is derived from an EMBL/GenBank/DDBJ whole genome shotgun (WGS) entry which is preliminary data.</text>
</comment>
<dbReference type="InterPro" id="IPR008906">
    <property type="entry name" value="HATC_C_dom"/>
</dbReference>
<dbReference type="Pfam" id="PF05699">
    <property type="entry name" value="Dimer_Tnp_hAT"/>
    <property type="match status" value="1"/>
</dbReference>
<evidence type="ECO:0000259" key="1">
    <source>
        <dbReference type="Pfam" id="PF05699"/>
    </source>
</evidence>